<dbReference type="Pfam" id="PF00254">
    <property type="entry name" value="FKBP_C"/>
    <property type="match status" value="1"/>
</dbReference>
<keyword evidence="4 5" id="KW-0413">Isomerase</keyword>
<dbReference type="PROSITE" id="PS50059">
    <property type="entry name" value="FKBP_PPIASE"/>
    <property type="match status" value="1"/>
</dbReference>
<dbReference type="Proteomes" id="UP001317705">
    <property type="component" value="Chromosome"/>
</dbReference>
<accession>A0ABM8EI07</accession>
<evidence type="ECO:0000256" key="2">
    <source>
        <dbReference type="ARBA" id="ARBA00006577"/>
    </source>
</evidence>
<dbReference type="InterPro" id="IPR000774">
    <property type="entry name" value="PPIase_FKBP_N"/>
</dbReference>
<evidence type="ECO:0000256" key="1">
    <source>
        <dbReference type="ARBA" id="ARBA00000971"/>
    </source>
</evidence>
<evidence type="ECO:0000256" key="4">
    <source>
        <dbReference type="ARBA" id="ARBA00023235"/>
    </source>
</evidence>
<dbReference type="PANTHER" id="PTHR43811">
    <property type="entry name" value="FKBP-TYPE PEPTIDYL-PROLYL CIS-TRANS ISOMERASE FKPA"/>
    <property type="match status" value="1"/>
</dbReference>
<proteinExistence type="inferred from homology"/>
<protein>
    <recommendedName>
        <fullName evidence="6">Peptidyl-prolyl cis-trans isomerase</fullName>
        <ecNumber evidence="6">5.2.1.8</ecNumber>
    </recommendedName>
</protein>
<dbReference type="GO" id="GO:0016853">
    <property type="term" value="F:isomerase activity"/>
    <property type="evidence" value="ECO:0007669"/>
    <property type="project" value="UniProtKB-KW"/>
</dbReference>
<evidence type="ECO:0000256" key="3">
    <source>
        <dbReference type="ARBA" id="ARBA00023110"/>
    </source>
</evidence>
<dbReference type="RefSeq" id="WP_282001594.1">
    <property type="nucleotide sequence ID" value="NZ_AP027151.1"/>
</dbReference>
<evidence type="ECO:0000256" key="5">
    <source>
        <dbReference type="PROSITE-ProRule" id="PRU00277"/>
    </source>
</evidence>
<dbReference type="Gene3D" id="1.10.287.460">
    <property type="entry name" value="Peptidyl-prolyl cis-trans isomerase, FKBP-type, N-terminal domain"/>
    <property type="match status" value="1"/>
</dbReference>
<dbReference type="InterPro" id="IPR001179">
    <property type="entry name" value="PPIase_FKBP_dom"/>
</dbReference>
<name>A0ABM8EI07_9BACT</name>
<comment type="catalytic activity">
    <reaction evidence="1 5 6">
        <text>[protein]-peptidylproline (omega=180) = [protein]-peptidylproline (omega=0)</text>
        <dbReference type="Rhea" id="RHEA:16237"/>
        <dbReference type="Rhea" id="RHEA-COMP:10747"/>
        <dbReference type="Rhea" id="RHEA-COMP:10748"/>
        <dbReference type="ChEBI" id="CHEBI:83833"/>
        <dbReference type="ChEBI" id="CHEBI:83834"/>
        <dbReference type="EC" id="5.2.1.8"/>
    </reaction>
</comment>
<dbReference type="EC" id="5.2.1.8" evidence="6"/>
<evidence type="ECO:0000256" key="6">
    <source>
        <dbReference type="RuleBase" id="RU003915"/>
    </source>
</evidence>
<feature type="chain" id="PRO_5046608777" description="Peptidyl-prolyl cis-trans isomerase" evidence="7">
    <location>
        <begin position="21"/>
        <end position="223"/>
    </location>
</feature>
<dbReference type="SUPFAM" id="SSF54534">
    <property type="entry name" value="FKBP-like"/>
    <property type="match status" value="1"/>
</dbReference>
<keyword evidence="7" id="KW-0732">Signal</keyword>
<keyword evidence="10" id="KW-1185">Reference proteome</keyword>
<dbReference type="PANTHER" id="PTHR43811:SF19">
    <property type="entry name" value="39 KDA FK506-BINDING NUCLEAR PROTEIN"/>
    <property type="match status" value="1"/>
</dbReference>
<reference evidence="9 10" key="1">
    <citation type="submission" date="2022-12" db="EMBL/GenBank/DDBJ databases">
        <title>Polyphasic characterization of Geotalea uranireducens NIT-SL11 newly isolated from a complex of sewage sludge and microbially reduced graphene oxide.</title>
        <authorList>
            <person name="Xie L."/>
            <person name="Yoshida N."/>
            <person name="Meng L."/>
        </authorList>
    </citation>
    <scope>NUCLEOTIDE SEQUENCE [LARGE SCALE GENOMIC DNA]</scope>
    <source>
        <strain evidence="9 10">NIT-SL11</strain>
    </source>
</reference>
<evidence type="ECO:0000313" key="10">
    <source>
        <dbReference type="Proteomes" id="UP001317705"/>
    </source>
</evidence>
<dbReference type="EMBL" id="AP027151">
    <property type="protein sequence ID" value="BDV41592.1"/>
    <property type="molecule type" value="Genomic_DNA"/>
</dbReference>
<dbReference type="Pfam" id="PF01346">
    <property type="entry name" value="FKBP_N"/>
    <property type="match status" value="1"/>
</dbReference>
<feature type="domain" description="PPIase FKBP-type" evidence="8">
    <location>
        <begin position="135"/>
        <end position="221"/>
    </location>
</feature>
<dbReference type="InterPro" id="IPR036944">
    <property type="entry name" value="PPIase_FKBP_N_sf"/>
</dbReference>
<evidence type="ECO:0000259" key="8">
    <source>
        <dbReference type="PROSITE" id="PS50059"/>
    </source>
</evidence>
<evidence type="ECO:0000256" key="7">
    <source>
        <dbReference type="SAM" id="SignalP"/>
    </source>
</evidence>
<feature type="signal peptide" evidence="7">
    <location>
        <begin position="1"/>
        <end position="20"/>
    </location>
</feature>
<dbReference type="InterPro" id="IPR046357">
    <property type="entry name" value="PPIase_dom_sf"/>
</dbReference>
<evidence type="ECO:0000313" key="9">
    <source>
        <dbReference type="EMBL" id="BDV41592.1"/>
    </source>
</evidence>
<keyword evidence="3 5" id="KW-0697">Rotamase</keyword>
<comment type="similarity">
    <text evidence="2 6">Belongs to the FKBP-type PPIase family.</text>
</comment>
<organism evidence="9 10">
    <name type="scientific">Geotalea uraniireducens</name>
    <dbReference type="NCBI Taxonomy" id="351604"/>
    <lineage>
        <taxon>Bacteria</taxon>
        <taxon>Pseudomonadati</taxon>
        <taxon>Thermodesulfobacteriota</taxon>
        <taxon>Desulfuromonadia</taxon>
        <taxon>Geobacterales</taxon>
        <taxon>Geobacteraceae</taxon>
        <taxon>Geotalea</taxon>
    </lineage>
</organism>
<gene>
    <name evidence="9" type="primary">fkpA</name>
    <name evidence="9" type="ORF">GURASL_05150</name>
</gene>
<dbReference type="Gene3D" id="3.10.50.40">
    <property type="match status" value="1"/>
</dbReference>
<sequence>MLRIIIVAILSLLIAIPSFAVEGPKNEDEKTLYAIGLTVARSLSVFNLSPAELEHVKQGITDAVEGKKPAVDLADYTGKVQELARARRKVQGEKAAAAGKEFLEKAAGEKGAVKTDSGMVYQSLKDGSGASPTATDTVKVNYRGTLVDGKEFDSSYKRGTPAEFRLDGVIKCWTEGLQKMKEGGKARFVCPSTLAYGDAGAGELILPGSTLNFEVELLEIKKK</sequence>